<accession>A0ABU4GJ30</accession>
<evidence type="ECO:0008006" key="4">
    <source>
        <dbReference type="Google" id="ProtNLM"/>
    </source>
</evidence>
<name>A0ABU4GJ30_9CLOT</name>
<dbReference type="Proteomes" id="UP001276854">
    <property type="component" value="Unassembled WGS sequence"/>
</dbReference>
<proteinExistence type="predicted"/>
<dbReference type="RefSeq" id="WP_318063876.1">
    <property type="nucleotide sequence ID" value="NZ_JAWONS010000124.1"/>
</dbReference>
<dbReference type="EMBL" id="JAWONS010000124">
    <property type="protein sequence ID" value="MDW2797627.1"/>
    <property type="molecule type" value="Genomic_DNA"/>
</dbReference>
<dbReference type="Gene3D" id="1.10.443.10">
    <property type="entry name" value="Intergrase catalytic core"/>
    <property type="match status" value="1"/>
</dbReference>
<organism evidence="2 3">
    <name type="scientific">Clostridium boliviensis</name>
    <dbReference type="NCBI Taxonomy" id="318465"/>
    <lineage>
        <taxon>Bacteria</taxon>
        <taxon>Bacillati</taxon>
        <taxon>Bacillota</taxon>
        <taxon>Clostridia</taxon>
        <taxon>Eubacteriales</taxon>
        <taxon>Clostridiaceae</taxon>
        <taxon>Clostridium</taxon>
    </lineage>
</organism>
<dbReference type="InterPro" id="IPR013762">
    <property type="entry name" value="Integrase-like_cat_sf"/>
</dbReference>
<keyword evidence="1" id="KW-0233">DNA recombination</keyword>
<protein>
    <recommendedName>
        <fullName evidence="4">Site-specific integrase</fullName>
    </recommendedName>
</protein>
<dbReference type="InterPro" id="IPR011010">
    <property type="entry name" value="DNA_brk_join_enz"/>
</dbReference>
<gene>
    <name evidence="2" type="ORF">RZO55_08565</name>
</gene>
<evidence type="ECO:0000313" key="2">
    <source>
        <dbReference type="EMBL" id="MDW2797627.1"/>
    </source>
</evidence>
<sequence>MRENEDAGRNPIFIDKSIHTSIKPYNGKYVVFILTWKQNGGNMEPILRSIHIEDTGDCRIPSELLWKQQTAAMELQEYLPEEKRGNLFVYRRVLHYKKGGTSCPGRIQTVFQSVVEYHFKRICKQYNIWDESGKIYNLTFHQFRHNGITVRLEAGFTLEQIADMKGHHGTL</sequence>
<reference evidence="2 3" key="1">
    <citation type="submission" date="2023-10" db="EMBL/GenBank/DDBJ databases">
        <title>A novel Glycoside Hydrolase 43-Like Enzyme from Clostrdium boliviensis is an Endo-xylanase, and a Candidate for Xylooligosaccharides Production from Different Xylan Substrates.</title>
        <authorList>
            <person name="Alvarez M.T."/>
            <person name="Rocabado-Villegas L.R."/>
            <person name="Salas-Veizaga D.M."/>
            <person name="Linares-Pasten J.A."/>
            <person name="Gudmundsdottir E.E."/>
            <person name="Hreggvidsson G.O."/>
            <person name="Adlercreutz P."/>
            <person name="Nordberg Karlsson E."/>
        </authorList>
    </citation>
    <scope>NUCLEOTIDE SEQUENCE [LARGE SCALE GENOMIC DNA]</scope>
    <source>
        <strain evidence="2 3">E-1</strain>
    </source>
</reference>
<keyword evidence="3" id="KW-1185">Reference proteome</keyword>
<evidence type="ECO:0000313" key="3">
    <source>
        <dbReference type="Proteomes" id="UP001276854"/>
    </source>
</evidence>
<dbReference type="SUPFAM" id="SSF56349">
    <property type="entry name" value="DNA breaking-rejoining enzymes"/>
    <property type="match status" value="1"/>
</dbReference>
<evidence type="ECO:0000256" key="1">
    <source>
        <dbReference type="ARBA" id="ARBA00023172"/>
    </source>
</evidence>
<comment type="caution">
    <text evidence="2">The sequence shown here is derived from an EMBL/GenBank/DDBJ whole genome shotgun (WGS) entry which is preliminary data.</text>
</comment>